<dbReference type="EMBL" id="PGXC01000003">
    <property type="protein sequence ID" value="PKK91206.1"/>
    <property type="molecule type" value="Genomic_DNA"/>
</dbReference>
<dbReference type="Proteomes" id="UP000233256">
    <property type="component" value="Unassembled WGS sequence"/>
</dbReference>
<reference evidence="1 2" key="1">
    <citation type="journal article" date="2017" name="ISME J.">
        <title>Potential for microbial H2 and metal transformations associated with novel bacteria and archaea in deep terrestrial subsurface sediments.</title>
        <authorList>
            <person name="Hernsdorf A.W."/>
            <person name="Amano Y."/>
            <person name="Miyakawa K."/>
            <person name="Ise K."/>
            <person name="Suzuki Y."/>
            <person name="Anantharaman K."/>
            <person name="Probst A."/>
            <person name="Burstein D."/>
            <person name="Thomas B.C."/>
            <person name="Banfield J.F."/>
        </authorList>
    </citation>
    <scope>NUCLEOTIDE SEQUENCE [LARGE SCALE GENOMIC DNA]</scope>
    <source>
        <strain evidence="1">HGW-Wallbacteria-1</strain>
    </source>
</reference>
<comment type="caution">
    <text evidence="1">The sequence shown here is derived from an EMBL/GenBank/DDBJ whole genome shotgun (WGS) entry which is preliminary data.</text>
</comment>
<sequence>MTDKRRKDEIVTFKADRQLAGLLKNLPNKSQFIRNAIGTALLSICPLCSGKGRLSEMQRKHWEEFLTQHAVEECDGCREMHIVCLGESMDTSEFCAAGESGPKSGAAEECFGGMADA</sequence>
<evidence type="ECO:0000313" key="2">
    <source>
        <dbReference type="Proteomes" id="UP000233256"/>
    </source>
</evidence>
<evidence type="ECO:0008006" key="3">
    <source>
        <dbReference type="Google" id="ProtNLM"/>
    </source>
</evidence>
<dbReference type="AlphaFoldDB" id="A0A2N1PS95"/>
<organism evidence="1 2">
    <name type="scientific">Candidatus Wallbacteria bacterium HGW-Wallbacteria-1</name>
    <dbReference type="NCBI Taxonomy" id="2013854"/>
    <lineage>
        <taxon>Bacteria</taxon>
        <taxon>Candidatus Walliibacteriota</taxon>
    </lineage>
</organism>
<evidence type="ECO:0000313" key="1">
    <source>
        <dbReference type="EMBL" id="PKK91206.1"/>
    </source>
</evidence>
<gene>
    <name evidence="1" type="ORF">CVV64_05400</name>
</gene>
<accession>A0A2N1PS95</accession>
<protein>
    <recommendedName>
        <fullName evidence="3">CopG family transcriptional regulator</fullName>
    </recommendedName>
</protein>
<name>A0A2N1PS95_9BACT</name>
<proteinExistence type="predicted"/>